<comment type="caution">
    <text evidence="1">The sequence shown here is derived from an EMBL/GenBank/DDBJ whole genome shotgun (WGS) entry which is preliminary data.</text>
</comment>
<evidence type="ECO:0000313" key="2">
    <source>
        <dbReference type="Proteomes" id="UP000805193"/>
    </source>
</evidence>
<keyword evidence="2" id="KW-1185">Reference proteome</keyword>
<proteinExistence type="predicted"/>
<protein>
    <submittedName>
        <fullName evidence="1">Uncharacterized protein</fullName>
    </submittedName>
</protein>
<accession>A0AC60NWA4</accession>
<gene>
    <name evidence="1" type="ORF">HPB47_011434</name>
</gene>
<evidence type="ECO:0000313" key="1">
    <source>
        <dbReference type="EMBL" id="KAG0411442.1"/>
    </source>
</evidence>
<dbReference type="Proteomes" id="UP000805193">
    <property type="component" value="Unassembled WGS sequence"/>
</dbReference>
<organism evidence="1 2">
    <name type="scientific">Ixodes persulcatus</name>
    <name type="common">Taiga tick</name>
    <dbReference type="NCBI Taxonomy" id="34615"/>
    <lineage>
        <taxon>Eukaryota</taxon>
        <taxon>Metazoa</taxon>
        <taxon>Ecdysozoa</taxon>
        <taxon>Arthropoda</taxon>
        <taxon>Chelicerata</taxon>
        <taxon>Arachnida</taxon>
        <taxon>Acari</taxon>
        <taxon>Parasitiformes</taxon>
        <taxon>Ixodida</taxon>
        <taxon>Ixodoidea</taxon>
        <taxon>Ixodidae</taxon>
        <taxon>Ixodinae</taxon>
        <taxon>Ixodes</taxon>
    </lineage>
</organism>
<sequence length="101" mass="11844">MATPFRRSSCAWKRSLDIARSKKIPATLFKASNEWIPKRKDLSIRRRTMMRQRLQEEYEEKLLAEQALQMRISLCIHQVDGNDRPPENADWSAEEGVPCRA</sequence>
<reference evidence="1 2" key="1">
    <citation type="journal article" date="2020" name="Cell">
        <title>Large-Scale Comparative Analyses of Tick Genomes Elucidate Their Genetic Diversity and Vector Capacities.</title>
        <authorList>
            <consortium name="Tick Genome and Microbiome Consortium (TIGMIC)"/>
            <person name="Jia N."/>
            <person name="Wang J."/>
            <person name="Shi W."/>
            <person name="Du L."/>
            <person name="Sun Y."/>
            <person name="Zhan W."/>
            <person name="Jiang J.F."/>
            <person name="Wang Q."/>
            <person name="Zhang B."/>
            <person name="Ji P."/>
            <person name="Bell-Sakyi L."/>
            <person name="Cui X.M."/>
            <person name="Yuan T.T."/>
            <person name="Jiang B.G."/>
            <person name="Yang W.F."/>
            <person name="Lam T.T."/>
            <person name="Chang Q.C."/>
            <person name="Ding S.J."/>
            <person name="Wang X.J."/>
            <person name="Zhu J.G."/>
            <person name="Ruan X.D."/>
            <person name="Zhao L."/>
            <person name="Wei J.T."/>
            <person name="Ye R.Z."/>
            <person name="Que T.C."/>
            <person name="Du C.H."/>
            <person name="Zhou Y.H."/>
            <person name="Cheng J.X."/>
            <person name="Dai P.F."/>
            <person name="Guo W.B."/>
            <person name="Han X.H."/>
            <person name="Huang E.J."/>
            <person name="Li L.F."/>
            <person name="Wei W."/>
            <person name="Gao Y.C."/>
            <person name="Liu J.Z."/>
            <person name="Shao H.Z."/>
            <person name="Wang X."/>
            <person name="Wang C.C."/>
            <person name="Yang T.C."/>
            <person name="Huo Q.B."/>
            <person name="Li W."/>
            <person name="Chen H.Y."/>
            <person name="Chen S.E."/>
            <person name="Zhou L.G."/>
            <person name="Ni X.B."/>
            <person name="Tian J.H."/>
            <person name="Sheng Y."/>
            <person name="Liu T."/>
            <person name="Pan Y.S."/>
            <person name="Xia L.Y."/>
            <person name="Li J."/>
            <person name="Zhao F."/>
            <person name="Cao W.C."/>
        </authorList>
    </citation>
    <scope>NUCLEOTIDE SEQUENCE [LARGE SCALE GENOMIC DNA]</scope>
    <source>
        <strain evidence="1">Iper-2018</strain>
    </source>
</reference>
<name>A0AC60NWA4_IXOPE</name>
<dbReference type="EMBL" id="JABSTQ010011431">
    <property type="protein sequence ID" value="KAG0411442.1"/>
    <property type="molecule type" value="Genomic_DNA"/>
</dbReference>